<gene>
    <name evidence="1" type="ORF">OFUS_LOCUS7828</name>
</gene>
<protein>
    <submittedName>
        <fullName evidence="1">Uncharacterized protein</fullName>
    </submittedName>
</protein>
<dbReference type="Pfam" id="PF00092">
    <property type="entry name" value="VWA"/>
    <property type="match status" value="1"/>
</dbReference>
<dbReference type="PANTHER" id="PTHR22588:SF3">
    <property type="entry name" value="VWFA DOMAIN-CONTAINING PROTEIN"/>
    <property type="match status" value="1"/>
</dbReference>
<feature type="non-terminal residue" evidence="1">
    <location>
        <position position="400"/>
    </location>
</feature>
<dbReference type="InterPro" id="IPR036465">
    <property type="entry name" value="vWFA_dom_sf"/>
</dbReference>
<dbReference type="InterPro" id="IPR002035">
    <property type="entry name" value="VWF_A"/>
</dbReference>
<dbReference type="SMART" id="SM00327">
    <property type="entry name" value="VWA"/>
    <property type="match status" value="1"/>
</dbReference>
<dbReference type="SUPFAM" id="SSF53300">
    <property type="entry name" value="vWA-like"/>
    <property type="match status" value="1"/>
</dbReference>
<dbReference type="InterPro" id="IPR052229">
    <property type="entry name" value="Collagen-VI/PIF"/>
</dbReference>
<name>A0A8J1Y296_OWEFU</name>
<evidence type="ECO:0000313" key="1">
    <source>
        <dbReference type="EMBL" id="CAH1781225.1"/>
    </source>
</evidence>
<reference evidence="1" key="1">
    <citation type="submission" date="2022-03" db="EMBL/GenBank/DDBJ databases">
        <authorList>
            <person name="Martin C."/>
        </authorList>
    </citation>
    <scope>NUCLEOTIDE SEQUENCE</scope>
</reference>
<keyword evidence="2" id="KW-1185">Reference proteome</keyword>
<dbReference type="AlphaFoldDB" id="A0A8J1Y296"/>
<dbReference type="EMBL" id="CAIIXF020000004">
    <property type="protein sequence ID" value="CAH1781225.1"/>
    <property type="molecule type" value="Genomic_DNA"/>
</dbReference>
<sequence length="400" mass="45586">ESTDVVIIFTDGRTFPYGGRRRTILEAQAIQKTTDLYVIKLDNKWGKEGETEIQGYLGNRFGRRLDASVESVDHFLTLVINHFKPCVDSTTTTSKPTTTTEPLTETVTGATPITDAQSTTTEVPTTVTVPPCERKVNLVLVFDTTQSLSKLAVMRSFSSISFEERKRTPIEELQTVKAFTAALVAEFEIYNDASRVAVLTFDEYVKVIQQLKDTISFDNTKFSIMNKAQNWTGAGTRTDRALKVVHDEILTEENGWRPDIPTLVFLATDGFTFSCCNDKCCPKWKYPEDECRKRAKDCITTEEAIKSATYWGDRIKEDKKADFIILALEQPKRKTKKNDEEKRKKDEFYRGLVGDQNYKRDVISTTDFVAEMKYDVDDLFVKIKDRICRTHEVFADAINP</sequence>
<comment type="caution">
    <text evidence="1">The sequence shown here is derived from an EMBL/GenBank/DDBJ whole genome shotgun (WGS) entry which is preliminary data.</text>
</comment>
<dbReference type="PANTHER" id="PTHR22588">
    <property type="entry name" value="VWFA DOMAIN-CONTAINING PROTEIN"/>
    <property type="match status" value="1"/>
</dbReference>
<dbReference type="Gene3D" id="3.40.50.410">
    <property type="entry name" value="von Willebrand factor, type A domain"/>
    <property type="match status" value="1"/>
</dbReference>
<accession>A0A8J1Y296</accession>
<proteinExistence type="predicted"/>
<organism evidence="1 2">
    <name type="scientific">Owenia fusiformis</name>
    <name type="common">Polychaete worm</name>
    <dbReference type="NCBI Taxonomy" id="6347"/>
    <lineage>
        <taxon>Eukaryota</taxon>
        <taxon>Metazoa</taxon>
        <taxon>Spiralia</taxon>
        <taxon>Lophotrochozoa</taxon>
        <taxon>Annelida</taxon>
        <taxon>Polychaeta</taxon>
        <taxon>Sedentaria</taxon>
        <taxon>Canalipalpata</taxon>
        <taxon>Sabellida</taxon>
        <taxon>Oweniida</taxon>
        <taxon>Oweniidae</taxon>
        <taxon>Owenia</taxon>
    </lineage>
</organism>
<dbReference type="Proteomes" id="UP000749559">
    <property type="component" value="Unassembled WGS sequence"/>
</dbReference>
<evidence type="ECO:0000313" key="2">
    <source>
        <dbReference type="Proteomes" id="UP000749559"/>
    </source>
</evidence>
<dbReference type="PROSITE" id="PS50234">
    <property type="entry name" value="VWFA"/>
    <property type="match status" value="1"/>
</dbReference>